<reference evidence="5 7" key="1">
    <citation type="submission" date="2020-06" db="EMBL/GenBank/DDBJ databases">
        <title>Anoxygenic phototrophic Chloroflexota member uses a Type I reaction center.</title>
        <authorList>
            <person name="Tsuji J.M."/>
            <person name="Shaw N.A."/>
            <person name="Nagashima S."/>
            <person name="Venkiteswaran J."/>
            <person name="Schiff S.L."/>
            <person name="Hanada S."/>
            <person name="Tank M."/>
            <person name="Neufeld J.D."/>
        </authorList>
    </citation>
    <scope>NUCLEOTIDE SEQUENCE [LARGE SCALE GENOMIC DNA]</scope>
    <source>
        <strain evidence="5">L227-S17</strain>
    </source>
</reference>
<dbReference type="GO" id="GO:0003677">
    <property type="term" value="F:DNA binding"/>
    <property type="evidence" value="ECO:0007669"/>
    <property type="project" value="UniProtKB-UniRule"/>
</dbReference>
<dbReference type="EMBL" id="CP128400">
    <property type="protein sequence ID" value="WJW69198.1"/>
    <property type="molecule type" value="Genomic_DNA"/>
</dbReference>
<dbReference type="SMART" id="SM00862">
    <property type="entry name" value="Trans_reg_C"/>
    <property type="match status" value="1"/>
</dbReference>
<dbReference type="Pfam" id="PF00498">
    <property type="entry name" value="FHA"/>
    <property type="match status" value="1"/>
</dbReference>
<protein>
    <submittedName>
        <fullName evidence="5">FHA domain-containing protein</fullName>
    </submittedName>
</protein>
<dbReference type="Proteomes" id="UP001431572">
    <property type="component" value="Chromosome 2"/>
</dbReference>
<evidence type="ECO:0000313" key="5">
    <source>
        <dbReference type="EMBL" id="NWJ47280.1"/>
    </source>
</evidence>
<evidence type="ECO:0000256" key="1">
    <source>
        <dbReference type="ARBA" id="ARBA00023125"/>
    </source>
</evidence>
<keyword evidence="8" id="KW-1185">Reference proteome</keyword>
<dbReference type="EMBL" id="JACATZ010000003">
    <property type="protein sequence ID" value="NWJ47280.1"/>
    <property type="molecule type" value="Genomic_DNA"/>
</dbReference>
<dbReference type="GO" id="GO:0000160">
    <property type="term" value="P:phosphorelay signal transduction system"/>
    <property type="evidence" value="ECO:0007669"/>
    <property type="project" value="InterPro"/>
</dbReference>
<dbReference type="CDD" id="cd00060">
    <property type="entry name" value="FHA"/>
    <property type="match status" value="1"/>
</dbReference>
<dbReference type="PROSITE" id="PS50006">
    <property type="entry name" value="FHA_DOMAIN"/>
    <property type="match status" value="1"/>
</dbReference>
<evidence type="ECO:0000313" key="7">
    <source>
        <dbReference type="Proteomes" id="UP000521676"/>
    </source>
</evidence>
<dbReference type="CDD" id="cd00383">
    <property type="entry name" value="trans_reg_C"/>
    <property type="match status" value="1"/>
</dbReference>
<evidence type="ECO:0000313" key="8">
    <source>
        <dbReference type="Proteomes" id="UP001431572"/>
    </source>
</evidence>
<dbReference type="InterPro" id="IPR050923">
    <property type="entry name" value="Cell_Proc_Reg/RNA_Proc"/>
</dbReference>
<dbReference type="InterPro" id="IPR008984">
    <property type="entry name" value="SMAD_FHA_dom_sf"/>
</dbReference>
<dbReference type="PANTHER" id="PTHR23308">
    <property type="entry name" value="NUCLEAR INHIBITOR OF PROTEIN PHOSPHATASE-1"/>
    <property type="match status" value="1"/>
</dbReference>
<dbReference type="InterPro" id="IPR036388">
    <property type="entry name" value="WH-like_DNA-bd_sf"/>
</dbReference>
<dbReference type="InterPro" id="IPR016032">
    <property type="entry name" value="Sig_transdc_resp-reg_C-effctor"/>
</dbReference>
<dbReference type="PROSITE" id="PS51755">
    <property type="entry name" value="OMPR_PHOB"/>
    <property type="match status" value="1"/>
</dbReference>
<dbReference type="Gene3D" id="1.10.10.10">
    <property type="entry name" value="Winged helix-like DNA-binding domain superfamily/Winged helix DNA-binding domain"/>
    <property type="match status" value="1"/>
</dbReference>
<proteinExistence type="predicted"/>
<sequence>MAEVDYPRLVAEDGEVHVLGAPSINLGRAPDNHIVLRSERCSRHHAVISFSNGRCYLRDLDSKNGTYLNGVLIKTSHMLADGDRITIGGLVFNFEDLMITRTDSLVIDRTVSLRSRILPDPNRLQVTIEREGRRETYTLNANQWKLFWLFYQKSSQVVTRDEISRAIYPVDNPNPDFYGGPIETHVSRLRKALAMDNDNTVPYIRAIRGMGYKLEC</sequence>
<dbReference type="SUPFAM" id="SSF49879">
    <property type="entry name" value="SMAD/FHA domain"/>
    <property type="match status" value="1"/>
</dbReference>
<dbReference type="SMART" id="SM00240">
    <property type="entry name" value="FHA"/>
    <property type="match status" value="1"/>
</dbReference>
<evidence type="ECO:0000313" key="6">
    <source>
        <dbReference type="EMBL" id="WJW69198.1"/>
    </source>
</evidence>
<dbReference type="InterPro" id="IPR000253">
    <property type="entry name" value="FHA_dom"/>
</dbReference>
<evidence type="ECO:0000259" key="4">
    <source>
        <dbReference type="PROSITE" id="PS51755"/>
    </source>
</evidence>
<feature type="domain" description="OmpR/PhoB-type" evidence="4">
    <location>
        <begin position="108"/>
        <end position="216"/>
    </location>
</feature>
<dbReference type="GO" id="GO:0006355">
    <property type="term" value="P:regulation of DNA-templated transcription"/>
    <property type="evidence" value="ECO:0007669"/>
    <property type="project" value="InterPro"/>
</dbReference>
<evidence type="ECO:0000256" key="2">
    <source>
        <dbReference type="PROSITE-ProRule" id="PRU01091"/>
    </source>
</evidence>
<feature type="DNA-binding region" description="OmpR/PhoB-type" evidence="2">
    <location>
        <begin position="108"/>
        <end position="216"/>
    </location>
</feature>
<dbReference type="SUPFAM" id="SSF46894">
    <property type="entry name" value="C-terminal effector domain of the bipartite response regulators"/>
    <property type="match status" value="1"/>
</dbReference>
<feature type="domain" description="FHA" evidence="3">
    <location>
        <begin position="24"/>
        <end position="73"/>
    </location>
</feature>
<accession>A0A8T7M582</accession>
<gene>
    <name evidence="5" type="ORF">HXX08_15565</name>
    <name evidence="6" type="ORF">OZ401_002794</name>
</gene>
<reference evidence="6" key="2">
    <citation type="journal article" date="2024" name="Nature">
        <title>Anoxygenic phototroph of the Chloroflexota uses a type I reaction centre.</title>
        <authorList>
            <person name="Tsuji J.M."/>
            <person name="Shaw N.A."/>
            <person name="Nagashima S."/>
            <person name="Venkiteswaran J.J."/>
            <person name="Schiff S.L."/>
            <person name="Watanabe T."/>
            <person name="Fukui M."/>
            <person name="Hanada S."/>
            <person name="Tank M."/>
            <person name="Neufeld J.D."/>
        </authorList>
    </citation>
    <scope>NUCLEOTIDE SEQUENCE</scope>
    <source>
        <strain evidence="6">L227-S17</strain>
    </source>
</reference>
<organism evidence="5 7">
    <name type="scientific">Candidatus Chlorohelix allophototropha</name>
    <dbReference type="NCBI Taxonomy" id="3003348"/>
    <lineage>
        <taxon>Bacteria</taxon>
        <taxon>Bacillati</taxon>
        <taxon>Chloroflexota</taxon>
        <taxon>Chloroflexia</taxon>
        <taxon>Candidatus Chloroheliales</taxon>
        <taxon>Candidatus Chloroheliaceae</taxon>
        <taxon>Candidatus Chlorohelix</taxon>
    </lineage>
</organism>
<dbReference type="InterPro" id="IPR001867">
    <property type="entry name" value="OmpR/PhoB-type_DNA-bd"/>
</dbReference>
<dbReference type="Gene3D" id="2.60.200.20">
    <property type="match status" value="1"/>
</dbReference>
<dbReference type="RefSeq" id="WP_341471083.1">
    <property type="nucleotide sequence ID" value="NZ_CP128400.1"/>
</dbReference>
<keyword evidence="1 2" id="KW-0238">DNA-binding</keyword>
<dbReference type="AlphaFoldDB" id="A0A8T7M582"/>
<evidence type="ECO:0000259" key="3">
    <source>
        <dbReference type="PROSITE" id="PS50006"/>
    </source>
</evidence>
<name>A0A8T7M582_9CHLR</name>
<dbReference type="Pfam" id="PF00486">
    <property type="entry name" value="Trans_reg_C"/>
    <property type="match status" value="1"/>
</dbReference>
<dbReference type="Proteomes" id="UP000521676">
    <property type="component" value="Unassembled WGS sequence"/>
</dbReference>